<reference evidence="3" key="2">
    <citation type="submission" date="2013-04" db="EMBL/GenBank/DDBJ databases">
        <title>Genomic mechanisms accounting for the adaptation to parasitism in nematode-trapping fungi.</title>
        <authorList>
            <person name="Ahren D.G."/>
        </authorList>
    </citation>
    <scope>NUCLEOTIDE SEQUENCE [LARGE SCALE GENOMIC DNA]</scope>
    <source>
        <strain evidence="3">CBS 200.50</strain>
    </source>
</reference>
<dbReference type="EMBL" id="AQGS01000033">
    <property type="protein sequence ID" value="EPS44798.1"/>
    <property type="molecule type" value="Genomic_DNA"/>
</dbReference>
<feature type="region of interest" description="Disordered" evidence="1">
    <location>
        <begin position="55"/>
        <end position="91"/>
    </location>
</feature>
<dbReference type="AlphaFoldDB" id="S8BZ91"/>
<sequence length="149" mass="16988">MKEVPGFCPECIGISMRDDSGNEDTIRVRKKSGSKDKSKSTIKITTRQRINYDEVISTHMRADEMDNERTSMSLRSEESKRSTGYGGYSSNRKVQRPLNLCGGYAYNGYATAVAGVTPERNSPIEENPPQRKRGFWRLFTWFGSLFKRT</sequence>
<accession>S8BZ91</accession>
<organism evidence="2 3">
    <name type="scientific">Dactylellina haptotyla (strain CBS 200.50)</name>
    <name type="common">Nematode-trapping fungus</name>
    <name type="synonym">Monacrosporium haptotylum</name>
    <dbReference type="NCBI Taxonomy" id="1284197"/>
    <lineage>
        <taxon>Eukaryota</taxon>
        <taxon>Fungi</taxon>
        <taxon>Dikarya</taxon>
        <taxon>Ascomycota</taxon>
        <taxon>Pezizomycotina</taxon>
        <taxon>Orbiliomycetes</taxon>
        <taxon>Orbiliales</taxon>
        <taxon>Orbiliaceae</taxon>
        <taxon>Dactylellina</taxon>
    </lineage>
</organism>
<gene>
    <name evidence="2" type="ORF">H072_1219</name>
</gene>
<comment type="caution">
    <text evidence="2">The sequence shown here is derived from an EMBL/GenBank/DDBJ whole genome shotgun (WGS) entry which is preliminary data.</text>
</comment>
<feature type="region of interest" description="Disordered" evidence="1">
    <location>
        <begin position="18"/>
        <end position="42"/>
    </location>
</feature>
<evidence type="ECO:0000313" key="3">
    <source>
        <dbReference type="Proteomes" id="UP000015100"/>
    </source>
</evidence>
<dbReference type="HOGENOM" id="CLU_1749568_0_0_1"/>
<feature type="compositionally biased region" description="Basic and acidic residues" evidence="1">
    <location>
        <begin position="60"/>
        <end position="81"/>
    </location>
</feature>
<evidence type="ECO:0000313" key="2">
    <source>
        <dbReference type="EMBL" id="EPS44798.1"/>
    </source>
</evidence>
<keyword evidence="3" id="KW-1185">Reference proteome</keyword>
<proteinExistence type="predicted"/>
<protein>
    <submittedName>
        <fullName evidence="2">Uncharacterized protein</fullName>
    </submittedName>
</protein>
<feature type="compositionally biased region" description="Basic and acidic residues" evidence="1">
    <location>
        <begin position="18"/>
        <end position="39"/>
    </location>
</feature>
<dbReference type="OrthoDB" id="5301300at2759"/>
<name>S8BZ91_DACHA</name>
<evidence type="ECO:0000256" key="1">
    <source>
        <dbReference type="SAM" id="MobiDB-lite"/>
    </source>
</evidence>
<reference evidence="2 3" key="1">
    <citation type="journal article" date="2013" name="PLoS Genet.">
        <title>Genomic mechanisms accounting for the adaptation to parasitism in nematode-trapping fungi.</title>
        <authorList>
            <person name="Meerupati T."/>
            <person name="Andersson K.M."/>
            <person name="Friman E."/>
            <person name="Kumar D."/>
            <person name="Tunlid A."/>
            <person name="Ahren D."/>
        </authorList>
    </citation>
    <scope>NUCLEOTIDE SEQUENCE [LARGE SCALE GENOMIC DNA]</scope>
    <source>
        <strain evidence="2 3">CBS 200.50</strain>
    </source>
</reference>
<dbReference type="Proteomes" id="UP000015100">
    <property type="component" value="Unassembled WGS sequence"/>
</dbReference>